<name>A0A6P0CIZ6_9RHOB</name>
<dbReference type="InterPro" id="IPR050301">
    <property type="entry name" value="NTE"/>
</dbReference>
<dbReference type="Gene3D" id="3.40.1090.10">
    <property type="entry name" value="Cytosolic phospholipase A2 catalytic domain"/>
    <property type="match status" value="1"/>
</dbReference>
<dbReference type="InterPro" id="IPR002641">
    <property type="entry name" value="PNPLA_dom"/>
</dbReference>
<evidence type="ECO:0000256" key="3">
    <source>
        <dbReference type="ARBA" id="ARBA00023098"/>
    </source>
</evidence>
<dbReference type="GO" id="GO:0016042">
    <property type="term" value="P:lipid catabolic process"/>
    <property type="evidence" value="ECO:0007669"/>
    <property type="project" value="UniProtKB-UniRule"/>
</dbReference>
<sequence>MIEQSAEHDRTALVLQGGGARGAYQVGVLKAVAEICGTRQSPFQIVCGASAGAINAAPIAVMAQDFQVATQHLESLWCGLRCSSIYETHALKVLLSSTRWAGGLMFGFAGLRATGGLLDYAPLRRLLESEFKRSRLERAISSGVLHALCITASSYSQGVAVTFFEGAEGIPEWQRARRKGRRSQVGPMHLLASSALSFAFAPVEIDGEYFGDGSLRSTSPLSPAIRTGANRVLVIGTRDPLRQTLVEDVPKEPPTFGDIAGHALDILFNDNLEADYERMLRINETLTLMPDQARIKSKLRPISSLLLAPSKDLRELARPHADDLPRTIRVLMKTVGAWHHDGRLESYLMFEPAYVGELIELGYRDTVGRADEVLSFLSQK</sequence>
<feature type="active site" description="Proton acceptor" evidence="4">
    <location>
        <position position="212"/>
    </location>
</feature>
<evidence type="ECO:0000256" key="1">
    <source>
        <dbReference type="ARBA" id="ARBA00022801"/>
    </source>
</evidence>
<dbReference type="PANTHER" id="PTHR14226">
    <property type="entry name" value="NEUROPATHY TARGET ESTERASE/SWISS CHEESE D.MELANOGASTER"/>
    <property type="match status" value="1"/>
</dbReference>
<evidence type="ECO:0000313" key="6">
    <source>
        <dbReference type="EMBL" id="NEK24955.1"/>
    </source>
</evidence>
<dbReference type="RefSeq" id="WP_164356089.1">
    <property type="nucleotide sequence ID" value="NZ_JAABNT010000029.1"/>
</dbReference>
<proteinExistence type="predicted"/>
<dbReference type="AlphaFoldDB" id="A0A6P0CIZ6"/>
<dbReference type="GO" id="GO:0016787">
    <property type="term" value="F:hydrolase activity"/>
    <property type="evidence" value="ECO:0007669"/>
    <property type="project" value="UniProtKB-UniRule"/>
</dbReference>
<dbReference type="Pfam" id="PF01734">
    <property type="entry name" value="Patatin"/>
    <property type="match status" value="1"/>
</dbReference>
<evidence type="ECO:0000256" key="4">
    <source>
        <dbReference type="PROSITE-ProRule" id="PRU01161"/>
    </source>
</evidence>
<keyword evidence="1 4" id="KW-0378">Hydrolase</keyword>
<dbReference type="EMBL" id="JAABNT010000029">
    <property type="protein sequence ID" value="NEK24955.1"/>
    <property type="molecule type" value="Genomic_DNA"/>
</dbReference>
<dbReference type="Proteomes" id="UP000468591">
    <property type="component" value="Unassembled WGS sequence"/>
</dbReference>
<evidence type="ECO:0000259" key="5">
    <source>
        <dbReference type="PROSITE" id="PS51635"/>
    </source>
</evidence>
<feature type="domain" description="PNPLA" evidence="5">
    <location>
        <begin position="13"/>
        <end position="225"/>
    </location>
</feature>
<feature type="short sequence motif" description="GXGXXG" evidence="4">
    <location>
        <begin position="17"/>
        <end position="22"/>
    </location>
</feature>
<protein>
    <submittedName>
        <fullName evidence="6">Patatin-like phospholipase family protein</fullName>
    </submittedName>
</protein>
<evidence type="ECO:0000313" key="7">
    <source>
        <dbReference type="Proteomes" id="UP000468591"/>
    </source>
</evidence>
<keyword evidence="2 4" id="KW-0442">Lipid degradation</keyword>
<reference evidence="6 7" key="1">
    <citation type="submission" date="2020-01" db="EMBL/GenBank/DDBJ databases">
        <title>Sulfitobacter sediminilitoris sp. nov., isolated from a tidal flat.</title>
        <authorList>
            <person name="Park S."/>
            <person name="Yoon J.-H."/>
        </authorList>
    </citation>
    <scope>NUCLEOTIDE SEQUENCE [LARGE SCALE GENOMIC DNA]</scope>
    <source>
        <strain evidence="6 7">JBTF-M27</strain>
    </source>
</reference>
<comment type="caution">
    <text evidence="4">Lacks conserved residue(s) required for the propagation of feature annotation.</text>
</comment>
<dbReference type="PROSITE" id="PS51635">
    <property type="entry name" value="PNPLA"/>
    <property type="match status" value="1"/>
</dbReference>
<feature type="active site" description="Nucleophile" evidence="4">
    <location>
        <position position="50"/>
    </location>
</feature>
<organism evidence="6 7">
    <name type="scientific">Sulfitobacter sediminilitoris</name>
    <dbReference type="NCBI Taxonomy" id="2698830"/>
    <lineage>
        <taxon>Bacteria</taxon>
        <taxon>Pseudomonadati</taxon>
        <taxon>Pseudomonadota</taxon>
        <taxon>Alphaproteobacteria</taxon>
        <taxon>Rhodobacterales</taxon>
        <taxon>Roseobacteraceae</taxon>
        <taxon>Sulfitobacter</taxon>
    </lineage>
</organism>
<evidence type="ECO:0000256" key="2">
    <source>
        <dbReference type="ARBA" id="ARBA00022963"/>
    </source>
</evidence>
<gene>
    <name evidence="6" type="ORF">GV827_21530</name>
</gene>
<keyword evidence="7" id="KW-1185">Reference proteome</keyword>
<feature type="short sequence motif" description="GXSXG" evidence="4">
    <location>
        <begin position="48"/>
        <end position="52"/>
    </location>
</feature>
<dbReference type="InterPro" id="IPR016035">
    <property type="entry name" value="Acyl_Trfase/lysoPLipase"/>
</dbReference>
<dbReference type="PANTHER" id="PTHR14226:SF57">
    <property type="entry name" value="BLR7027 PROTEIN"/>
    <property type="match status" value="1"/>
</dbReference>
<dbReference type="SUPFAM" id="SSF52151">
    <property type="entry name" value="FabD/lysophospholipase-like"/>
    <property type="match status" value="1"/>
</dbReference>
<comment type="caution">
    <text evidence="6">The sequence shown here is derived from an EMBL/GenBank/DDBJ whole genome shotgun (WGS) entry which is preliminary data.</text>
</comment>
<accession>A0A6P0CIZ6</accession>
<keyword evidence="3 4" id="KW-0443">Lipid metabolism</keyword>